<reference evidence="1" key="1">
    <citation type="submission" date="2019-01" db="EMBL/GenBank/DDBJ databases">
        <authorList>
            <consortium name="Pathogen Informatics"/>
        </authorList>
    </citation>
    <scope>NUCLEOTIDE SEQUENCE [LARGE SCALE GENOMIC DNA]</scope>
    <source>
        <strain evidence="1">NCTC10113</strain>
    </source>
</reference>
<organism evidence="1">
    <name type="scientific">Metamycoplasma salivarium</name>
    <name type="common">Mycoplasma salivarium</name>
    <dbReference type="NCBI Taxonomy" id="2124"/>
    <lineage>
        <taxon>Bacteria</taxon>
        <taxon>Bacillati</taxon>
        <taxon>Mycoplasmatota</taxon>
        <taxon>Mycoplasmoidales</taxon>
        <taxon>Metamycoplasmataceae</taxon>
        <taxon>Metamycoplasma</taxon>
    </lineage>
</organism>
<evidence type="ECO:0000313" key="1">
    <source>
        <dbReference type="EMBL" id="VEU56235.1"/>
    </source>
</evidence>
<geneLocation type="plasmid" evidence="1">
    <name>2</name>
</geneLocation>
<protein>
    <submittedName>
        <fullName evidence="1">Uncharacterized protein</fullName>
    </submittedName>
</protein>
<proteinExistence type="predicted"/>
<dbReference type="AlphaFoldDB" id="A0A448ZYL3"/>
<name>A0A448ZYL3_METSV</name>
<keyword evidence="1" id="KW-0614">Plasmid</keyword>
<gene>
    <name evidence="1" type="ORF">NCTC10113_01136</name>
</gene>
<accession>A0A448ZYL3</accession>
<sequence>MIFEIYCLLVINLDETNLFIKINGKNENKSLLALAFKAQICITYSEIKMIIVGSEISKKSVHQRLILNSFLASGSQSKGFINSLLKTE</sequence>
<dbReference type="EMBL" id="LR214939">
    <property type="protein sequence ID" value="VEU56235.1"/>
    <property type="molecule type" value="Genomic_DNA"/>
</dbReference>